<organism evidence="1 2">
    <name type="scientific">Nocardia nova</name>
    <dbReference type="NCBI Taxonomy" id="37330"/>
    <lineage>
        <taxon>Bacteria</taxon>
        <taxon>Bacillati</taxon>
        <taxon>Actinomycetota</taxon>
        <taxon>Actinomycetes</taxon>
        <taxon>Mycobacteriales</taxon>
        <taxon>Nocardiaceae</taxon>
        <taxon>Nocardia</taxon>
    </lineage>
</organism>
<dbReference type="OrthoDB" id="4558485at2"/>
<dbReference type="EMBL" id="PSZC01000017">
    <property type="protein sequence ID" value="PPJ35975.1"/>
    <property type="molecule type" value="Genomic_DNA"/>
</dbReference>
<accession>A0A2S6AL67</accession>
<dbReference type="AlphaFoldDB" id="A0A2S6AL67"/>
<gene>
    <name evidence="1" type="ORF">C5E45_23025</name>
</gene>
<reference evidence="1 2" key="1">
    <citation type="submission" date="2018-02" db="EMBL/GenBank/DDBJ databases">
        <title>8 Nocardia nova and 1 Nocardia cyriacigeorgica strain used for evolution to TMP-SMX.</title>
        <authorList>
            <person name="Mehta H."/>
            <person name="Weng J."/>
            <person name="Shamoo Y."/>
        </authorList>
    </citation>
    <scope>NUCLEOTIDE SEQUENCE [LARGE SCALE GENOMIC DNA]</scope>
    <source>
        <strain evidence="1 2">MDA3139</strain>
    </source>
</reference>
<protein>
    <submittedName>
        <fullName evidence="1">Uncharacterized protein</fullName>
    </submittedName>
</protein>
<dbReference type="RefSeq" id="WP_104375094.1">
    <property type="nucleotide sequence ID" value="NZ_PSZC01000017.1"/>
</dbReference>
<evidence type="ECO:0000313" key="1">
    <source>
        <dbReference type="EMBL" id="PPJ35975.1"/>
    </source>
</evidence>
<sequence>MTETDKPKRAIALLHSDHDPAALEALIRKHRLQIVYTVHTDTVAVLAALIAVQYAVEDAAEAVVIPHLGTLEPGAPWWKVTRAADLITGTQEYSLWSAITEQPRGGQ</sequence>
<dbReference type="Proteomes" id="UP000239874">
    <property type="component" value="Unassembled WGS sequence"/>
</dbReference>
<proteinExistence type="predicted"/>
<evidence type="ECO:0000313" key="2">
    <source>
        <dbReference type="Proteomes" id="UP000239874"/>
    </source>
</evidence>
<comment type="caution">
    <text evidence="1">The sequence shown here is derived from an EMBL/GenBank/DDBJ whole genome shotgun (WGS) entry which is preliminary data.</text>
</comment>
<name>A0A2S6AL67_9NOCA</name>